<dbReference type="EC" id="2.7.13.3" evidence="2"/>
<dbReference type="InterPro" id="IPR003594">
    <property type="entry name" value="HATPase_dom"/>
</dbReference>
<dbReference type="RefSeq" id="WP_158866277.1">
    <property type="nucleotide sequence ID" value="NZ_CP046401.1"/>
</dbReference>
<dbReference type="InterPro" id="IPR036890">
    <property type="entry name" value="HATPase_C_sf"/>
</dbReference>
<dbReference type="PROSITE" id="PS50005">
    <property type="entry name" value="TPR"/>
    <property type="match status" value="1"/>
</dbReference>
<dbReference type="EMBL" id="CP046401">
    <property type="protein sequence ID" value="QGY44310.1"/>
    <property type="molecule type" value="Genomic_DNA"/>
</dbReference>
<evidence type="ECO:0000256" key="6">
    <source>
        <dbReference type="PROSITE-ProRule" id="PRU00339"/>
    </source>
</evidence>
<gene>
    <name evidence="9" type="ORF">GM418_11770</name>
</gene>
<dbReference type="Gene3D" id="1.25.40.10">
    <property type="entry name" value="Tetratricopeptide repeat domain"/>
    <property type="match status" value="2"/>
</dbReference>
<keyword evidence="10" id="KW-1185">Reference proteome</keyword>
<dbReference type="PANTHER" id="PTHR43547:SF2">
    <property type="entry name" value="HYBRID SIGNAL TRANSDUCTION HISTIDINE KINASE C"/>
    <property type="match status" value="1"/>
</dbReference>
<dbReference type="GO" id="GO:0000155">
    <property type="term" value="F:phosphorelay sensor kinase activity"/>
    <property type="evidence" value="ECO:0007669"/>
    <property type="project" value="InterPro"/>
</dbReference>
<dbReference type="Pfam" id="PF02518">
    <property type="entry name" value="HATPase_c"/>
    <property type="match status" value="1"/>
</dbReference>
<dbReference type="AlphaFoldDB" id="A0A6I6JT76"/>
<evidence type="ECO:0000313" key="9">
    <source>
        <dbReference type="EMBL" id="QGY44310.1"/>
    </source>
</evidence>
<dbReference type="Pfam" id="PF13181">
    <property type="entry name" value="TPR_8"/>
    <property type="match status" value="1"/>
</dbReference>
<keyword evidence="7" id="KW-1133">Transmembrane helix</keyword>
<comment type="catalytic activity">
    <reaction evidence="1">
        <text>ATP + protein L-histidine = ADP + protein N-phospho-L-histidine.</text>
        <dbReference type="EC" id="2.7.13.3"/>
    </reaction>
</comment>
<dbReference type="InterPro" id="IPR011990">
    <property type="entry name" value="TPR-like_helical_dom_sf"/>
</dbReference>
<organism evidence="9 10">
    <name type="scientific">Maribellus comscasis</name>
    <dbReference type="NCBI Taxonomy" id="2681766"/>
    <lineage>
        <taxon>Bacteria</taxon>
        <taxon>Pseudomonadati</taxon>
        <taxon>Bacteroidota</taxon>
        <taxon>Bacteroidia</taxon>
        <taxon>Marinilabiliales</taxon>
        <taxon>Prolixibacteraceae</taxon>
        <taxon>Maribellus</taxon>
    </lineage>
</organism>
<dbReference type="InterPro" id="IPR004358">
    <property type="entry name" value="Sig_transdc_His_kin-like_C"/>
</dbReference>
<dbReference type="SUPFAM" id="SSF55874">
    <property type="entry name" value="ATPase domain of HSP90 chaperone/DNA topoisomerase II/histidine kinase"/>
    <property type="match status" value="1"/>
</dbReference>
<evidence type="ECO:0000256" key="4">
    <source>
        <dbReference type="ARBA" id="ARBA00022679"/>
    </source>
</evidence>
<evidence type="ECO:0000313" key="10">
    <source>
        <dbReference type="Proteomes" id="UP000428260"/>
    </source>
</evidence>
<proteinExistence type="predicted"/>
<dbReference type="InterPro" id="IPR036097">
    <property type="entry name" value="HisK_dim/P_sf"/>
</dbReference>
<dbReference type="InterPro" id="IPR005467">
    <property type="entry name" value="His_kinase_dom"/>
</dbReference>
<sequence length="712" mass="80680">MKKNILIYILLTLFNIHLSFGDTNTLSTEQQIIDSLRTELNQKTGADKISVQLELALHILNKKSNDATELANSALVSASETGNRDMEMRAYYVLGRISFRDGDHALSEAYYNRALKISDAISENWYKGEIHFRKGVIEHQKGESLQALEHFNEAIQACRLSENYKIAGSSFSMMGTIFRLNGLYDRAIEYIIKSKLNYQKADFHEGYAWSAYLLGRVYADLKIPEQALEYFTEALDTYKTLAAIDGNKNGIAICYEQIGLINMEAGKLEEARRNINQVLNIHSESGSEYGLSNAYKNLGKIEYFSGDYEKAEEYLNKALVVKQKIEDLLSQPGIFEYIGLCKIGRENINEGIDNIKHALDLALRNSQKNIQLEIYSKLAETYLNLNDLEKALYYQKKQIDIQNSILSGGANIKIEQLQTIYELDEKTNQIADLEKQNEINTLKLKQQKTFQIMIITGLIFVLLISSIIFLFYRKLHLKNRELSKINTTKDRFFSIIAHDLKGSIGSSLALSQIIAEDNETRKQSSENNYSALIFQSLSGSYSLLNNLLEWARSQFQKIELNPKQLVLANVIEEVTKQFLPQISKKDISIDTRIEGPQQVFADEGILKTTFRNLLSNAIKFSNPNGKIFISAKPNNKFIEFSVQDFGVGIEPEIIPLLFDFDSNTSTPGTLGENGTGLGLILVKELVEKHKGKIWVESEIGKGSIFKFTLPRV</sequence>
<evidence type="ECO:0000256" key="5">
    <source>
        <dbReference type="ARBA" id="ARBA00022777"/>
    </source>
</evidence>
<dbReference type="SUPFAM" id="SSF47384">
    <property type="entry name" value="Homodimeric domain of signal transducing histidine kinase"/>
    <property type="match status" value="1"/>
</dbReference>
<keyword evidence="6" id="KW-0802">TPR repeat</keyword>
<feature type="repeat" description="TPR" evidence="6">
    <location>
        <begin position="292"/>
        <end position="325"/>
    </location>
</feature>
<dbReference type="KEGG" id="mcos:GM418_11770"/>
<dbReference type="PANTHER" id="PTHR43547">
    <property type="entry name" value="TWO-COMPONENT HISTIDINE KINASE"/>
    <property type="match status" value="1"/>
</dbReference>
<feature type="domain" description="Histidine kinase" evidence="8">
    <location>
        <begin position="495"/>
        <end position="712"/>
    </location>
</feature>
<evidence type="ECO:0000256" key="1">
    <source>
        <dbReference type="ARBA" id="ARBA00000085"/>
    </source>
</evidence>
<dbReference type="SUPFAM" id="SSF48452">
    <property type="entry name" value="TPR-like"/>
    <property type="match status" value="3"/>
</dbReference>
<keyword evidence="5" id="KW-0418">Kinase</keyword>
<dbReference type="Gene3D" id="1.10.287.130">
    <property type="match status" value="1"/>
</dbReference>
<keyword evidence="4" id="KW-0808">Transferase</keyword>
<evidence type="ECO:0000256" key="3">
    <source>
        <dbReference type="ARBA" id="ARBA00022553"/>
    </source>
</evidence>
<dbReference type="Proteomes" id="UP000428260">
    <property type="component" value="Chromosome"/>
</dbReference>
<dbReference type="PROSITE" id="PS50109">
    <property type="entry name" value="HIS_KIN"/>
    <property type="match status" value="1"/>
</dbReference>
<keyword evidence="7" id="KW-0812">Transmembrane</keyword>
<feature type="transmembrane region" description="Helical" evidence="7">
    <location>
        <begin position="450"/>
        <end position="472"/>
    </location>
</feature>
<evidence type="ECO:0000256" key="2">
    <source>
        <dbReference type="ARBA" id="ARBA00012438"/>
    </source>
</evidence>
<keyword evidence="3" id="KW-0597">Phosphoprotein</keyword>
<evidence type="ECO:0000256" key="7">
    <source>
        <dbReference type="SAM" id="Phobius"/>
    </source>
</evidence>
<accession>A0A6I6JT76</accession>
<dbReference type="InterPro" id="IPR019734">
    <property type="entry name" value="TPR_rpt"/>
</dbReference>
<name>A0A6I6JT76_9BACT</name>
<dbReference type="SMART" id="SM00028">
    <property type="entry name" value="TPR"/>
    <property type="match status" value="8"/>
</dbReference>
<evidence type="ECO:0000259" key="8">
    <source>
        <dbReference type="PROSITE" id="PS50109"/>
    </source>
</evidence>
<dbReference type="FunFam" id="3.30.565.10:FF:000006">
    <property type="entry name" value="Sensor histidine kinase WalK"/>
    <property type="match status" value="1"/>
</dbReference>
<protein>
    <recommendedName>
        <fullName evidence="2">histidine kinase</fullName>
        <ecNumber evidence="2">2.7.13.3</ecNumber>
    </recommendedName>
</protein>
<reference evidence="9 10" key="1">
    <citation type="submission" date="2019-11" db="EMBL/GenBank/DDBJ databases">
        <authorList>
            <person name="Zheng R.K."/>
            <person name="Sun C.M."/>
        </authorList>
    </citation>
    <scope>NUCLEOTIDE SEQUENCE [LARGE SCALE GENOMIC DNA]</scope>
    <source>
        <strain evidence="9 10">WC007</strain>
    </source>
</reference>
<dbReference type="SMART" id="SM00387">
    <property type="entry name" value="HATPase_c"/>
    <property type="match status" value="1"/>
</dbReference>
<dbReference type="Pfam" id="PF13424">
    <property type="entry name" value="TPR_12"/>
    <property type="match status" value="3"/>
</dbReference>
<keyword evidence="7" id="KW-0472">Membrane</keyword>
<dbReference type="Gene3D" id="3.30.565.10">
    <property type="entry name" value="Histidine kinase-like ATPase, C-terminal domain"/>
    <property type="match status" value="1"/>
</dbReference>
<dbReference type="PRINTS" id="PR00344">
    <property type="entry name" value="BCTRLSENSOR"/>
</dbReference>